<dbReference type="PROSITE" id="PS00409">
    <property type="entry name" value="PROKAR_NTER_METHYL"/>
    <property type="match status" value="1"/>
</dbReference>
<dbReference type="GO" id="GO:0005886">
    <property type="term" value="C:plasma membrane"/>
    <property type="evidence" value="ECO:0007669"/>
    <property type="project" value="UniProtKB-SubCell"/>
</dbReference>
<dbReference type="InterPro" id="IPR022346">
    <property type="entry name" value="T2SS_GspH"/>
</dbReference>
<reference evidence="13 14" key="1">
    <citation type="submission" date="2012-09" db="EMBL/GenBank/DDBJ databases">
        <title>Genome Sequence of alkane-degrading Bacterium Alcanivorax sp. 19-m-6.</title>
        <authorList>
            <person name="Lai Q."/>
            <person name="Shao Z."/>
        </authorList>
    </citation>
    <scope>NUCLEOTIDE SEQUENCE [LARGE SCALE GENOMIC DNA]</scope>
    <source>
        <strain evidence="13 14">19-m-6</strain>
    </source>
</reference>
<dbReference type="STRING" id="1177154.Y5S_03117"/>
<evidence type="ECO:0000256" key="4">
    <source>
        <dbReference type="ARBA" id="ARBA00022481"/>
    </source>
</evidence>
<protein>
    <recommendedName>
        <fullName evidence="2">Type II secretion system protein H</fullName>
    </recommendedName>
    <alternativeName>
        <fullName evidence="10">General secretion pathway protein H</fullName>
    </alternativeName>
</protein>
<dbReference type="Pfam" id="PF12019">
    <property type="entry name" value="GspH"/>
    <property type="match status" value="1"/>
</dbReference>
<dbReference type="Gene3D" id="3.55.40.10">
    <property type="entry name" value="minor pseudopilin epsh domain"/>
    <property type="match status" value="1"/>
</dbReference>
<evidence type="ECO:0000256" key="10">
    <source>
        <dbReference type="ARBA" id="ARBA00030775"/>
    </source>
</evidence>
<dbReference type="GO" id="GO:0015627">
    <property type="term" value="C:type II protein secretion system complex"/>
    <property type="evidence" value="ECO:0007669"/>
    <property type="project" value="InterPro"/>
</dbReference>
<gene>
    <name evidence="13" type="ORF">Y5S_03117</name>
</gene>
<keyword evidence="3" id="KW-1003">Cell membrane</keyword>
<evidence type="ECO:0000256" key="2">
    <source>
        <dbReference type="ARBA" id="ARBA00021549"/>
    </source>
</evidence>
<dbReference type="Proteomes" id="UP000029444">
    <property type="component" value="Unassembled WGS sequence"/>
</dbReference>
<dbReference type="Pfam" id="PF07963">
    <property type="entry name" value="N_methyl"/>
    <property type="match status" value="1"/>
</dbReference>
<evidence type="ECO:0000256" key="8">
    <source>
        <dbReference type="ARBA" id="ARBA00023136"/>
    </source>
</evidence>
<organism evidence="13 14">
    <name type="scientific">Alcanivorax nanhaiticus</name>
    <dbReference type="NCBI Taxonomy" id="1177154"/>
    <lineage>
        <taxon>Bacteria</taxon>
        <taxon>Pseudomonadati</taxon>
        <taxon>Pseudomonadota</taxon>
        <taxon>Gammaproteobacteria</taxon>
        <taxon>Oceanospirillales</taxon>
        <taxon>Alcanivoracaceae</taxon>
        <taxon>Alcanivorax</taxon>
    </lineage>
</organism>
<dbReference type="eggNOG" id="COG2165">
    <property type="taxonomic scope" value="Bacteria"/>
</dbReference>
<keyword evidence="6 11" id="KW-0812">Transmembrane</keyword>
<comment type="caution">
    <text evidence="13">The sequence shown here is derived from an EMBL/GenBank/DDBJ whole genome shotgun (WGS) entry which is preliminary data.</text>
</comment>
<dbReference type="InterPro" id="IPR045584">
    <property type="entry name" value="Pilin-like"/>
</dbReference>
<evidence type="ECO:0000256" key="3">
    <source>
        <dbReference type="ARBA" id="ARBA00022475"/>
    </source>
</evidence>
<dbReference type="GO" id="GO:0015628">
    <property type="term" value="P:protein secretion by the type II secretion system"/>
    <property type="evidence" value="ECO:0007669"/>
    <property type="project" value="InterPro"/>
</dbReference>
<comment type="subcellular location">
    <subcellularLocation>
        <location evidence="1">Cell inner membrane</location>
        <topology evidence="1">Single-pass membrane protein</topology>
    </subcellularLocation>
</comment>
<proteinExistence type="inferred from homology"/>
<evidence type="ECO:0000256" key="9">
    <source>
        <dbReference type="ARBA" id="ARBA00025772"/>
    </source>
</evidence>
<dbReference type="InterPro" id="IPR012902">
    <property type="entry name" value="N_methyl_site"/>
</dbReference>
<keyword evidence="8 11" id="KW-0472">Membrane</keyword>
<keyword evidence="5" id="KW-0997">Cell inner membrane</keyword>
<dbReference type="NCBIfam" id="TIGR02532">
    <property type="entry name" value="IV_pilin_GFxxxE"/>
    <property type="match status" value="1"/>
</dbReference>
<accession>A0A095SH76</accession>
<comment type="similarity">
    <text evidence="9">Belongs to the GSP H family.</text>
</comment>
<evidence type="ECO:0000313" key="14">
    <source>
        <dbReference type="Proteomes" id="UP000029444"/>
    </source>
</evidence>
<name>A0A095SH76_9GAMM</name>
<dbReference type="SUPFAM" id="SSF54523">
    <property type="entry name" value="Pili subunits"/>
    <property type="match status" value="1"/>
</dbReference>
<feature type="transmembrane region" description="Helical" evidence="11">
    <location>
        <begin position="28"/>
        <end position="50"/>
    </location>
</feature>
<evidence type="ECO:0000259" key="12">
    <source>
        <dbReference type="Pfam" id="PF12019"/>
    </source>
</evidence>
<keyword evidence="4" id="KW-0488">Methylation</keyword>
<dbReference type="EMBL" id="ARXV01000015">
    <property type="protein sequence ID" value="KGD63694.1"/>
    <property type="molecule type" value="Genomic_DNA"/>
</dbReference>
<evidence type="ECO:0000256" key="5">
    <source>
        <dbReference type="ARBA" id="ARBA00022519"/>
    </source>
</evidence>
<evidence type="ECO:0000256" key="11">
    <source>
        <dbReference type="SAM" id="Phobius"/>
    </source>
</evidence>
<keyword evidence="7 11" id="KW-1133">Transmembrane helix</keyword>
<evidence type="ECO:0000313" key="13">
    <source>
        <dbReference type="EMBL" id="KGD63694.1"/>
    </source>
</evidence>
<evidence type="ECO:0000256" key="1">
    <source>
        <dbReference type="ARBA" id="ARBA00004377"/>
    </source>
</evidence>
<dbReference type="RefSeq" id="WP_052041651.1">
    <property type="nucleotide sequence ID" value="NZ_ARXV01000015.1"/>
</dbReference>
<feature type="domain" description="General secretion pathway GspH" evidence="12">
    <location>
        <begin position="65"/>
        <end position="167"/>
    </location>
</feature>
<sequence length="190" mass="20384">MVDTGLLKLIQLERGVDVRTSGKRTFQAGFTLVEAMVVLMIFGVVAAIAMPSMERSVTQSQVKKAARDLAMTINTARAYAVSRRESIVIEADGGDSGNEWGNSGWVLRLPAGVDGDQAFETPNKILVDETKADVDSFSIGADGRIYNAAGTAVIAQLNFEICPTVTTGVVGRKLEVNVFGKVRISDKRDC</sequence>
<evidence type="ECO:0000256" key="6">
    <source>
        <dbReference type="ARBA" id="ARBA00022692"/>
    </source>
</evidence>
<keyword evidence="14" id="KW-1185">Reference proteome</keyword>
<evidence type="ECO:0000256" key="7">
    <source>
        <dbReference type="ARBA" id="ARBA00022989"/>
    </source>
</evidence>
<dbReference type="AlphaFoldDB" id="A0A095SH76"/>